<organism evidence="1">
    <name type="scientific">marine sediment metagenome</name>
    <dbReference type="NCBI Taxonomy" id="412755"/>
    <lineage>
        <taxon>unclassified sequences</taxon>
        <taxon>metagenomes</taxon>
        <taxon>ecological metagenomes</taxon>
    </lineage>
</organism>
<dbReference type="EMBL" id="LAZR01012600">
    <property type="protein sequence ID" value="KKM25973.1"/>
    <property type="molecule type" value="Genomic_DNA"/>
</dbReference>
<reference evidence="1" key="1">
    <citation type="journal article" date="2015" name="Nature">
        <title>Complex archaea that bridge the gap between prokaryotes and eukaryotes.</title>
        <authorList>
            <person name="Spang A."/>
            <person name="Saw J.H."/>
            <person name="Jorgensen S.L."/>
            <person name="Zaremba-Niedzwiedzka K."/>
            <person name="Martijn J."/>
            <person name="Lind A.E."/>
            <person name="van Eijk R."/>
            <person name="Schleper C."/>
            <person name="Guy L."/>
            <person name="Ettema T.J."/>
        </authorList>
    </citation>
    <scope>NUCLEOTIDE SEQUENCE</scope>
</reference>
<accession>A0A0F9KV23</accession>
<gene>
    <name evidence="1" type="ORF">LCGC14_1589540</name>
</gene>
<dbReference type="AlphaFoldDB" id="A0A0F9KV23"/>
<name>A0A0F9KV23_9ZZZZ</name>
<sequence length="58" mass="6675">MVYIALFLALLLVLFFVLLGAGKLDFISRWVKKELALAFFLNEDEGEDNKIEGYFSEN</sequence>
<comment type="caution">
    <text evidence="1">The sequence shown here is derived from an EMBL/GenBank/DDBJ whole genome shotgun (WGS) entry which is preliminary data.</text>
</comment>
<protein>
    <submittedName>
        <fullName evidence="1">Uncharacterized protein</fullName>
    </submittedName>
</protein>
<proteinExistence type="predicted"/>
<evidence type="ECO:0000313" key="1">
    <source>
        <dbReference type="EMBL" id="KKM25973.1"/>
    </source>
</evidence>